<name>A0ABW6PTS0_9NOCA</name>
<keyword evidence="3" id="KW-1185">Reference proteome</keyword>
<feature type="region of interest" description="Disordered" evidence="1">
    <location>
        <begin position="1"/>
        <end position="25"/>
    </location>
</feature>
<dbReference type="Proteomes" id="UP001601444">
    <property type="component" value="Unassembled WGS sequence"/>
</dbReference>
<evidence type="ECO:0000313" key="2">
    <source>
        <dbReference type="EMBL" id="MFF0545825.1"/>
    </source>
</evidence>
<dbReference type="RefSeq" id="WP_052314453.1">
    <property type="nucleotide sequence ID" value="NZ_JBIAMX010000016.1"/>
</dbReference>
<comment type="caution">
    <text evidence="2">The sequence shown here is derived from an EMBL/GenBank/DDBJ whole genome shotgun (WGS) entry which is preliminary data.</text>
</comment>
<reference evidence="2 3" key="1">
    <citation type="submission" date="2024-10" db="EMBL/GenBank/DDBJ databases">
        <title>The Natural Products Discovery Center: Release of the First 8490 Sequenced Strains for Exploring Actinobacteria Biosynthetic Diversity.</title>
        <authorList>
            <person name="Kalkreuter E."/>
            <person name="Kautsar S.A."/>
            <person name="Yang D."/>
            <person name="Bader C.D."/>
            <person name="Teijaro C.N."/>
            <person name="Fluegel L."/>
            <person name="Davis C.M."/>
            <person name="Simpson J.R."/>
            <person name="Lauterbach L."/>
            <person name="Steele A.D."/>
            <person name="Gui C."/>
            <person name="Meng S."/>
            <person name="Li G."/>
            <person name="Viehrig K."/>
            <person name="Ye F."/>
            <person name="Su P."/>
            <person name="Kiefer A.F."/>
            <person name="Nichols A."/>
            <person name="Cepeda A.J."/>
            <person name="Yan W."/>
            <person name="Fan B."/>
            <person name="Jiang Y."/>
            <person name="Adhikari A."/>
            <person name="Zheng C.-J."/>
            <person name="Schuster L."/>
            <person name="Cowan T.M."/>
            <person name="Smanski M.J."/>
            <person name="Chevrette M.G."/>
            <person name="De Carvalho L.P.S."/>
            <person name="Shen B."/>
        </authorList>
    </citation>
    <scope>NUCLEOTIDE SEQUENCE [LARGE SCALE GENOMIC DNA]</scope>
    <source>
        <strain evidence="2 3">NPDC004045</strain>
    </source>
</reference>
<feature type="compositionally biased region" description="Basic and acidic residues" evidence="1">
    <location>
        <begin position="1"/>
        <end position="10"/>
    </location>
</feature>
<dbReference type="InterPro" id="IPR021412">
    <property type="entry name" value="DUF3052"/>
</dbReference>
<dbReference type="EMBL" id="JBIAMX010000016">
    <property type="protein sequence ID" value="MFF0545825.1"/>
    <property type="molecule type" value="Genomic_DNA"/>
</dbReference>
<accession>A0ABW6PTS0</accession>
<sequence length="149" mass="15861">MGESRLRPDRPATTPAAPAPSPADTLTRRRLRILAHHRVRHLGVGEDIDHGLAETIATATTRRPLDGAHPGDADIAVVWFRDGDGDLAAVLAGLVETTTSLIWLFTPAAGRPGHIGDARILSAARAAEAFAEPGMLVRPHWTGTRLHVA</sequence>
<evidence type="ECO:0000256" key="1">
    <source>
        <dbReference type="SAM" id="MobiDB-lite"/>
    </source>
</evidence>
<organism evidence="2 3">
    <name type="scientific">Nocardia thailandica</name>
    <dbReference type="NCBI Taxonomy" id="257275"/>
    <lineage>
        <taxon>Bacteria</taxon>
        <taxon>Bacillati</taxon>
        <taxon>Actinomycetota</taxon>
        <taxon>Actinomycetes</taxon>
        <taxon>Mycobacteriales</taxon>
        <taxon>Nocardiaceae</taxon>
        <taxon>Nocardia</taxon>
    </lineage>
</organism>
<dbReference type="Pfam" id="PF11253">
    <property type="entry name" value="DUF3052"/>
    <property type="match status" value="1"/>
</dbReference>
<gene>
    <name evidence="2" type="ORF">ACFYTF_23590</name>
</gene>
<proteinExistence type="predicted"/>
<evidence type="ECO:0000313" key="3">
    <source>
        <dbReference type="Proteomes" id="UP001601444"/>
    </source>
</evidence>
<protein>
    <submittedName>
        <fullName evidence="2">DUF3052 family protein</fullName>
    </submittedName>
</protein>